<keyword evidence="6" id="KW-0245">EGF-like domain</keyword>
<evidence type="ECO:0000256" key="3">
    <source>
        <dbReference type="ARBA" id="ARBA00022989"/>
    </source>
</evidence>
<evidence type="ECO:0000259" key="10">
    <source>
        <dbReference type="PROSITE" id="PS50856"/>
    </source>
</evidence>
<feature type="transmembrane region" description="Helical" evidence="8">
    <location>
        <begin position="519"/>
        <end position="549"/>
    </location>
</feature>
<comment type="caution">
    <text evidence="6">Lacks conserved residue(s) required for the propagation of feature annotation.</text>
</comment>
<evidence type="ECO:0000256" key="7">
    <source>
        <dbReference type="SAM" id="MobiDB-lite"/>
    </source>
</evidence>
<dbReference type="PROSITE" id="PS50026">
    <property type="entry name" value="EGF_3"/>
    <property type="match status" value="1"/>
</dbReference>
<dbReference type="GeneID" id="109585290"/>
<dbReference type="InterPro" id="IPR001846">
    <property type="entry name" value="VWF_type-D"/>
</dbReference>
<reference evidence="13" key="1">
    <citation type="journal article" date="2010" name="Nature">
        <title>The Amphimedon queenslandica genome and the evolution of animal complexity.</title>
        <authorList>
            <person name="Srivastava M."/>
            <person name="Simakov O."/>
            <person name="Chapman J."/>
            <person name="Fahey B."/>
            <person name="Gauthier M.E."/>
            <person name="Mitros T."/>
            <person name="Richards G.S."/>
            <person name="Conaco C."/>
            <person name="Dacre M."/>
            <person name="Hellsten U."/>
            <person name="Larroux C."/>
            <person name="Putnam N.H."/>
            <person name="Stanke M."/>
            <person name="Adamska M."/>
            <person name="Darling A."/>
            <person name="Degnan S.M."/>
            <person name="Oakley T.H."/>
            <person name="Plachetzki D.C."/>
            <person name="Zhai Y."/>
            <person name="Adamski M."/>
            <person name="Calcino A."/>
            <person name="Cummins S.F."/>
            <person name="Goodstein D.M."/>
            <person name="Harris C."/>
            <person name="Jackson D.J."/>
            <person name="Leys S.P."/>
            <person name="Shu S."/>
            <person name="Woodcroft B.J."/>
            <person name="Vervoort M."/>
            <person name="Kosik K.S."/>
            <person name="Manning G."/>
            <person name="Degnan B.M."/>
            <person name="Rokhsar D.S."/>
        </authorList>
    </citation>
    <scope>NUCLEOTIDE SEQUENCE [LARGE SCALE GENOMIC DNA]</scope>
</reference>
<evidence type="ECO:0000313" key="12">
    <source>
        <dbReference type="EnsemblMetazoa" id="XP_019856851.1"/>
    </source>
</evidence>
<dbReference type="EnsemblMetazoa" id="XM_020001292.1">
    <property type="protein sequence ID" value="XP_019856851.1"/>
    <property type="gene ID" value="LOC109585290"/>
</dbReference>
<keyword evidence="13" id="KW-1185">Reference proteome</keyword>
<keyword evidence="5 6" id="KW-1015">Disulfide bond</keyword>
<dbReference type="InterPro" id="IPR005533">
    <property type="entry name" value="AMOP_dom"/>
</dbReference>
<keyword evidence="3 8" id="KW-1133">Transmembrane helix</keyword>
<proteinExistence type="predicted"/>
<dbReference type="PROSITE" id="PS51233">
    <property type="entry name" value="VWFD"/>
    <property type="match status" value="1"/>
</dbReference>
<evidence type="ECO:0000259" key="11">
    <source>
        <dbReference type="PROSITE" id="PS51233"/>
    </source>
</evidence>
<dbReference type="Proteomes" id="UP000007879">
    <property type="component" value="Unassembled WGS sequence"/>
</dbReference>
<name>A0AAN0JJ84_AMPQE</name>
<dbReference type="AlphaFoldDB" id="A0AAN0JJ84"/>
<protein>
    <recommendedName>
        <fullName evidence="14">VWFD domain-containing protein</fullName>
    </recommendedName>
</protein>
<dbReference type="InterPro" id="IPR056619">
    <property type="entry name" value="C8-3_MUC4"/>
</dbReference>
<dbReference type="PROSITE" id="PS00022">
    <property type="entry name" value="EGF_1"/>
    <property type="match status" value="2"/>
</dbReference>
<dbReference type="SMART" id="SM00181">
    <property type="entry name" value="EGF"/>
    <property type="match status" value="2"/>
</dbReference>
<evidence type="ECO:0000313" key="13">
    <source>
        <dbReference type="Proteomes" id="UP000007879"/>
    </source>
</evidence>
<organism evidence="12 13">
    <name type="scientific">Amphimedon queenslandica</name>
    <name type="common">Sponge</name>
    <dbReference type="NCBI Taxonomy" id="400682"/>
    <lineage>
        <taxon>Eukaryota</taxon>
        <taxon>Metazoa</taxon>
        <taxon>Porifera</taxon>
        <taxon>Demospongiae</taxon>
        <taxon>Heteroscleromorpha</taxon>
        <taxon>Haplosclerida</taxon>
        <taxon>Niphatidae</taxon>
        <taxon>Amphimedon</taxon>
    </lineage>
</organism>
<evidence type="ECO:0000256" key="2">
    <source>
        <dbReference type="ARBA" id="ARBA00022692"/>
    </source>
</evidence>
<feature type="domain" description="AMOP" evidence="10">
    <location>
        <begin position="6"/>
        <end position="152"/>
    </location>
</feature>
<dbReference type="PANTHER" id="PTHR13802">
    <property type="entry name" value="MUCIN 4-RELATED"/>
    <property type="match status" value="1"/>
</dbReference>
<dbReference type="PROSITE" id="PS50856">
    <property type="entry name" value="AMOP"/>
    <property type="match status" value="1"/>
</dbReference>
<dbReference type="GO" id="GO:0016020">
    <property type="term" value="C:membrane"/>
    <property type="evidence" value="ECO:0007669"/>
    <property type="project" value="UniProtKB-SubCell"/>
</dbReference>
<dbReference type="SUPFAM" id="SSF57196">
    <property type="entry name" value="EGF/Laminin"/>
    <property type="match status" value="1"/>
</dbReference>
<dbReference type="CDD" id="cd00054">
    <property type="entry name" value="EGF_CA"/>
    <property type="match status" value="1"/>
</dbReference>
<dbReference type="KEGG" id="aqu:109585290"/>
<evidence type="ECO:0000256" key="1">
    <source>
        <dbReference type="ARBA" id="ARBA00004370"/>
    </source>
</evidence>
<evidence type="ECO:0008006" key="14">
    <source>
        <dbReference type="Google" id="ProtNLM"/>
    </source>
</evidence>
<evidence type="ECO:0000256" key="5">
    <source>
        <dbReference type="ARBA" id="ARBA00023157"/>
    </source>
</evidence>
<accession>A0AAN0JJ84</accession>
<evidence type="ECO:0000256" key="4">
    <source>
        <dbReference type="ARBA" id="ARBA00023136"/>
    </source>
</evidence>
<dbReference type="Pfam" id="PF23263">
    <property type="entry name" value="C8-3_MUC4"/>
    <property type="match status" value="1"/>
</dbReference>
<evidence type="ECO:0000259" key="9">
    <source>
        <dbReference type="PROSITE" id="PS50026"/>
    </source>
</evidence>
<dbReference type="SMART" id="SM00216">
    <property type="entry name" value="VWD"/>
    <property type="match status" value="1"/>
</dbReference>
<dbReference type="Pfam" id="PF00094">
    <property type="entry name" value="VWD"/>
    <property type="match status" value="1"/>
</dbReference>
<comment type="subcellular location">
    <subcellularLocation>
        <location evidence="1">Membrane</location>
    </subcellularLocation>
</comment>
<feature type="region of interest" description="Disordered" evidence="7">
    <location>
        <begin position="556"/>
        <end position="578"/>
    </location>
</feature>
<keyword evidence="4 8" id="KW-0472">Membrane</keyword>
<feature type="disulfide bond" evidence="6">
    <location>
        <begin position="493"/>
        <end position="502"/>
    </location>
</feature>
<dbReference type="InterPro" id="IPR000742">
    <property type="entry name" value="EGF"/>
</dbReference>
<dbReference type="SMART" id="SM00723">
    <property type="entry name" value="AMOP"/>
    <property type="match status" value="1"/>
</dbReference>
<dbReference type="PROSITE" id="PS01186">
    <property type="entry name" value="EGF_2"/>
    <property type="match status" value="1"/>
</dbReference>
<dbReference type="Pfam" id="PF03782">
    <property type="entry name" value="AMOP"/>
    <property type="match status" value="1"/>
</dbReference>
<evidence type="ECO:0000256" key="6">
    <source>
        <dbReference type="PROSITE-ProRule" id="PRU00076"/>
    </source>
</evidence>
<dbReference type="PANTHER" id="PTHR13802:SF52">
    <property type="entry name" value="MUCIN-4"/>
    <property type="match status" value="1"/>
</dbReference>
<sequence>MIWISNIDKFVAECKTWSTIEHPTVGEALLSVVRSEVPCPPTIDQARTINSGLIQNTNNKLVRFLHPNADKCYHQQTTVRTQGSSNECCYDTSGQLIIGPTSGGSVDKASPIGSDSSNYLSSLLSHQQEDILPYIHCCKGSMTNCNEYYKRRPSDNGTAYVPPIPAWTIGDPHIITLDQYKYTFNGKGEFILIETDDESFTLQGRMMETQNGTASVFTAVVAKTNDSSGVQFEIKVKYSITSFVCLVNGEEIDFSEIKSQEFDDVTVYETSNNTFGATFTNGAYLQAQEQNGFISLITVGLPKSFYNRTRGLMGIFNGDMDDDMTPKGDTEPLPLNSTLQTIHESFGITWIIGDPSDSLFIYDFPKRWSTYYDPSFTPVYEPVFTDPNLEEKANEICGNDDFCKFDIAATGRTEIGEATLNGGKIFDAIVNLSQPIICDPPCVHGACVSTDVCACGEGYEGSTCDSIVTTECVQNPCNGGGCQYHAGSYICTCLSGLTGDFCEENIPTATVDATDTANIGLVVGLTVGILIPLVIVTIIAIIVVVLVIVRRKRNKKESEKKYTDQQEMKEVPENVYKQ</sequence>
<evidence type="ECO:0000256" key="8">
    <source>
        <dbReference type="SAM" id="Phobius"/>
    </source>
</evidence>
<dbReference type="RefSeq" id="XP_019856851.1">
    <property type="nucleotide sequence ID" value="XM_020001292.1"/>
</dbReference>
<feature type="compositionally biased region" description="Basic and acidic residues" evidence="7">
    <location>
        <begin position="556"/>
        <end position="572"/>
    </location>
</feature>
<dbReference type="Gene3D" id="2.10.25.10">
    <property type="entry name" value="Laminin"/>
    <property type="match status" value="2"/>
</dbReference>
<reference evidence="12" key="2">
    <citation type="submission" date="2024-06" db="UniProtKB">
        <authorList>
            <consortium name="EnsemblMetazoa"/>
        </authorList>
    </citation>
    <scope>IDENTIFICATION</scope>
</reference>
<feature type="disulfide bond" evidence="6">
    <location>
        <begin position="472"/>
        <end position="482"/>
    </location>
</feature>
<feature type="domain" description="EGF-like" evidence="9">
    <location>
        <begin position="468"/>
        <end position="503"/>
    </location>
</feature>
<feature type="domain" description="VWFD" evidence="11">
    <location>
        <begin position="164"/>
        <end position="359"/>
    </location>
</feature>
<keyword evidence="2 8" id="KW-0812">Transmembrane</keyword>
<dbReference type="InterPro" id="IPR051495">
    <property type="entry name" value="Epithelial_Barrier/Signaling"/>
</dbReference>